<sequence>MLSHDDDGMTEEKDESSTENTS</sequence>
<feature type="region of interest" description="Disordered" evidence="1">
    <location>
        <begin position="1"/>
        <end position="22"/>
    </location>
</feature>
<dbReference type="Proteomes" id="UP000663848">
    <property type="component" value="Unassembled WGS sequence"/>
</dbReference>
<evidence type="ECO:0000256" key="1">
    <source>
        <dbReference type="SAM" id="MobiDB-lite"/>
    </source>
</evidence>
<protein>
    <submittedName>
        <fullName evidence="2">Uncharacterized protein</fullName>
    </submittedName>
</protein>
<proteinExistence type="predicted"/>
<reference evidence="2" key="1">
    <citation type="submission" date="2021-02" db="EMBL/GenBank/DDBJ databases">
        <authorList>
            <person name="Nowell W R."/>
        </authorList>
    </citation>
    <scope>NUCLEOTIDE SEQUENCE</scope>
</reference>
<evidence type="ECO:0000313" key="2">
    <source>
        <dbReference type="EMBL" id="CAF4913266.1"/>
    </source>
</evidence>
<comment type="caution">
    <text evidence="2">The sequence shown here is derived from an EMBL/GenBank/DDBJ whole genome shotgun (WGS) entry which is preliminary data.</text>
</comment>
<feature type="non-terminal residue" evidence="2">
    <location>
        <position position="22"/>
    </location>
</feature>
<gene>
    <name evidence="2" type="ORF">QYT958_LOCUS31215</name>
</gene>
<name>A0A821VRG1_9BILA</name>
<feature type="compositionally biased region" description="Basic and acidic residues" evidence="1">
    <location>
        <begin position="1"/>
        <end position="11"/>
    </location>
</feature>
<dbReference type="AlphaFoldDB" id="A0A821VRG1"/>
<dbReference type="EMBL" id="CAJOBR010015362">
    <property type="protein sequence ID" value="CAF4913266.1"/>
    <property type="molecule type" value="Genomic_DNA"/>
</dbReference>
<organism evidence="2 3">
    <name type="scientific">Rotaria socialis</name>
    <dbReference type="NCBI Taxonomy" id="392032"/>
    <lineage>
        <taxon>Eukaryota</taxon>
        <taxon>Metazoa</taxon>
        <taxon>Spiralia</taxon>
        <taxon>Gnathifera</taxon>
        <taxon>Rotifera</taxon>
        <taxon>Eurotatoria</taxon>
        <taxon>Bdelloidea</taxon>
        <taxon>Philodinida</taxon>
        <taxon>Philodinidae</taxon>
        <taxon>Rotaria</taxon>
    </lineage>
</organism>
<accession>A0A821VRG1</accession>
<evidence type="ECO:0000313" key="3">
    <source>
        <dbReference type="Proteomes" id="UP000663848"/>
    </source>
</evidence>